<keyword evidence="2" id="KW-1185">Reference proteome</keyword>
<dbReference type="EMBL" id="MT701590">
    <property type="protein sequence ID" value="QPB09221.1"/>
    <property type="molecule type" value="Genomic_DNA"/>
</dbReference>
<sequence>MGLPSRFAEEMFTPITGYAFSEKINPGYLVSLKGISYKSDISFLENLGDIEEFTKEFIDQDFQFTLGVVVGVTDLELIVKLRTGDHVKISDIGDGEIVIAPTVKIAERWI</sequence>
<evidence type="ECO:0000313" key="1">
    <source>
        <dbReference type="EMBL" id="QPB09221.1"/>
    </source>
</evidence>
<organism evidence="1 2">
    <name type="scientific">Klebsiella phage Miami</name>
    <dbReference type="NCBI Taxonomy" id="2767581"/>
    <lineage>
        <taxon>Viruses</taxon>
        <taxon>Duplodnaviria</taxon>
        <taxon>Heunggongvirae</taxon>
        <taxon>Uroviricota</taxon>
        <taxon>Caudoviricetes</taxon>
        <taxon>Chimalliviridae</taxon>
        <taxon>Miamivirus</taxon>
        <taxon>Miamivirus miami</taxon>
    </lineage>
</organism>
<reference evidence="1 2" key="1">
    <citation type="submission" date="2020-07" db="EMBL/GenBank/DDBJ databases">
        <title>Complete genome sequence of Klebsiella pneumoniae phage Miami.</title>
        <authorList>
            <person name="Mora D.A."/>
            <person name="Lessor L."/>
            <person name="Gill J."/>
            <person name="Liu M."/>
        </authorList>
    </citation>
    <scope>NUCLEOTIDE SEQUENCE [LARGE SCALE GENOMIC DNA]</scope>
</reference>
<name>A0A873WNH0_9CAUD</name>
<dbReference type="Proteomes" id="UP000662782">
    <property type="component" value="Segment"/>
</dbReference>
<proteinExistence type="predicted"/>
<accession>A0A873WNH0</accession>
<protein>
    <submittedName>
        <fullName evidence="1">Uncharacterized protein</fullName>
    </submittedName>
</protein>
<evidence type="ECO:0000313" key="2">
    <source>
        <dbReference type="Proteomes" id="UP000662782"/>
    </source>
</evidence>
<gene>
    <name evidence="1" type="ORF">CPT_Miami_126</name>
</gene>